<reference evidence="1" key="1">
    <citation type="submission" date="2014-11" db="EMBL/GenBank/DDBJ databases">
        <authorList>
            <person name="Amaro Gonzalez C."/>
        </authorList>
    </citation>
    <scope>NUCLEOTIDE SEQUENCE</scope>
</reference>
<accession>A0A0E9U9N0</accession>
<protein>
    <submittedName>
        <fullName evidence="1">Uncharacterized protein</fullName>
    </submittedName>
</protein>
<name>A0A0E9U9N0_ANGAN</name>
<dbReference type="EMBL" id="GBXM01046150">
    <property type="protein sequence ID" value="JAH62427.1"/>
    <property type="molecule type" value="Transcribed_RNA"/>
</dbReference>
<evidence type="ECO:0000313" key="1">
    <source>
        <dbReference type="EMBL" id="JAH62427.1"/>
    </source>
</evidence>
<organism evidence="1">
    <name type="scientific">Anguilla anguilla</name>
    <name type="common">European freshwater eel</name>
    <name type="synonym">Muraena anguilla</name>
    <dbReference type="NCBI Taxonomy" id="7936"/>
    <lineage>
        <taxon>Eukaryota</taxon>
        <taxon>Metazoa</taxon>
        <taxon>Chordata</taxon>
        <taxon>Craniata</taxon>
        <taxon>Vertebrata</taxon>
        <taxon>Euteleostomi</taxon>
        <taxon>Actinopterygii</taxon>
        <taxon>Neopterygii</taxon>
        <taxon>Teleostei</taxon>
        <taxon>Anguilliformes</taxon>
        <taxon>Anguillidae</taxon>
        <taxon>Anguilla</taxon>
    </lineage>
</organism>
<reference evidence="1" key="2">
    <citation type="journal article" date="2015" name="Fish Shellfish Immunol.">
        <title>Early steps in the European eel (Anguilla anguilla)-Vibrio vulnificus interaction in the gills: Role of the RtxA13 toxin.</title>
        <authorList>
            <person name="Callol A."/>
            <person name="Pajuelo D."/>
            <person name="Ebbesson L."/>
            <person name="Teles M."/>
            <person name="MacKenzie S."/>
            <person name="Amaro C."/>
        </authorList>
    </citation>
    <scope>NUCLEOTIDE SEQUENCE</scope>
</reference>
<sequence length="32" mass="3360">MATICSTTSVMTELSTCVSQTMTLRGHGHSTS</sequence>
<proteinExistence type="predicted"/>
<dbReference type="AlphaFoldDB" id="A0A0E9U9N0"/>